<dbReference type="GO" id="GO:0044322">
    <property type="term" value="C:endoplasmic reticulum quality control compartment"/>
    <property type="evidence" value="ECO:0007669"/>
    <property type="project" value="GOC"/>
</dbReference>
<feature type="active site" description="Proton donor" evidence="5">
    <location>
        <position position="338"/>
    </location>
</feature>
<feature type="active site" description="Proton donor" evidence="5">
    <location>
        <position position="104"/>
    </location>
</feature>
<dbReference type="GO" id="GO:0005975">
    <property type="term" value="P:carbohydrate metabolic process"/>
    <property type="evidence" value="ECO:0007669"/>
    <property type="project" value="InterPro"/>
</dbReference>
<dbReference type="GO" id="GO:1904380">
    <property type="term" value="P:endoplasmic reticulum mannose trimming"/>
    <property type="evidence" value="ECO:0007669"/>
    <property type="project" value="InterPro"/>
</dbReference>
<keyword evidence="7" id="KW-0326">Glycosidase</keyword>
<evidence type="ECO:0000256" key="3">
    <source>
        <dbReference type="ARBA" id="ARBA00022824"/>
    </source>
</evidence>
<evidence type="ECO:0000256" key="4">
    <source>
        <dbReference type="ARBA" id="ARBA00023180"/>
    </source>
</evidence>
<dbReference type="GO" id="GO:0005509">
    <property type="term" value="F:calcium ion binding"/>
    <property type="evidence" value="ECO:0007669"/>
    <property type="project" value="InterPro"/>
</dbReference>
<reference evidence="8 9" key="1">
    <citation type="submission" date="2016-08" db="EMBL/GenBank/DDBJ databases">
        <title>A Parts List for Fungal Cellulosomes Revealed by Comparative Genomics.</title>
        <authorList>
            <consortium name="DOE Joint Genome Institute"/>
            <person name="Haitjema C.H."/>
            <person name="Gilmore S.P."/>
            <person name="Henske J.K."/>
            <person name="Solomon K.V."/>
            <person name="De Groot R."/>
            <person name="Kuo A."/>
            <person name="Mondo S.J."/>
            <person name="Salamov A.A."/>
            <person name="Labutti K."/>
            <person name="Zhao Z."/>
            <person name="Chiniquy J."/>
            <person name="Barry K."/>
            <person name="Brewer H.M."/>
            <person name="Purvine S.O."/>
            <person name="Wright A.T."/>
            <person name="Boxma B."/>
            <person name="Van Alen T."/>
            <person name="Hackstein J.H."/>
            <person name="Baker S.E."/>
            <person name="Grigoriev I.V."/>
            <person name="O'Malley M.A."/>
        </authorList>
    </citation>
    <scope>NUCLEOTIDE SEQUENCE [LARGE SCALE GENOMIC DNA]</scope>
    <source>
        <strain evidence="8 9">S4</strain>
    </source>
</reference>
<dbReference type="InterPro" id="IPR036026">
    <property type="entry name" value="Seven-hairpin_glycosidases"/>
</dbReference>
<dbReference type="Pfam" id="PF01532">
    <property type="entry name" value="Glyco_hydro_47"/>
    <property type="match status" value="1"/>
</dbReference>
<gene>
    <name evidence="8" type="ORF">BCR32DRAFT_263904</name>
</gene>
<dbReference type="SUPFAM" id="SSF48225">
    <property type="entry name" value="Seven-hairpin glycosidases"/>
    <property type="match status" value="1"/>
</dbReference>
<accession>A0A1Y1XQN2</accession>
<evidence type="ECO:0000256" key="6">
    <source>
        <dbReference type="PIRSR" id="PIRSR601382-2"/>
    </source>
</evidence>
<keyword evidence="6" id="KW-0479">Metal-binding</keyword>
<feature type="active site" evidence="5">
    <location>
        <position position="357"/>
    </location>
</feature>
<dbReference type="GO" id="GO:0016020">
    <property type="term" value="C:membrane"/>
    <property type="evidence" value="ECO:0007669"/>
    <property type="project" value="InterPro"/>
</dbReference>
<organism evidence="8 9">
    <name type="scientific">Anaeromyces robustus</name>
    <dbReference type="NCBI Taxonomy" id="1754192"/>
    <lineage>
        <taxon>Eukaryota</taxon>
        <taxon>Fungi</taxon>
        <taxon>Fungi incertae sedis</taxon>
        <taxon>Chytridiomycota</taxon>
        <taxon>Chytridiomycota incertae sedis</taxon>
        <taxon>Neocallimastigomycetes</taxon>
        <taxon>Neocallimastigales</taxon>
        <taxon>Neocallimastigaceae</taxon>
        <taxon>Anaeromyces</taxon>
    </lineage>
</organism>
<reference evidence="8 9" key="2">
    <citation type="submission" date="2016-08" db="EMBL/GenBank/DDBJ databases">
        <title>Pervasive Adenine N6-methylation of Active Genes in Fungi.</title>
        <authorList>
            <consortium name="DOE Joint Genome Institute"/>
            <person name="Mondo S.J."/>
            <person name="Dannebaum R.O."/>
            <person name="Kuo R.C."/>
            <person name="Labutti K."/>
            <person name="Haridas S."/>
            <person name="Kuo A."/>
            <person name="Salamov A."/>
            <person name="Ahrendt S.R."/>
            <person name="Lipzen A."/>
            <person name="Sullivan W."/>
            <person name="Andreopoulos W.B."/>
            <person name="Clum A."/>
            <person name="Lindquist E."/>
            <person name="Daum C."/>
            <person name="Ramamoorthy G.K."/>
            <person name="Gryganskyi A."/>
            <person name="Culley D."/>
            <person name="Magnuson J.K."/>
            <person name="James T.Y."/>
            <person name="O'Malley M.A."/>
            <person name="Stajich J.E."/>
            <person name="Spatafora J.W."/>
            <person name="Visel A."/>
            <person name="Grigoriev I.V."/>
        </authorList>
    </citation>
    <scope>NUCLEOTIDE SEQUENCE [LARGE SCALE GENOMIC DNA]</scope>
    <source>
        <strain evidence="8 9">S4</strain>
    </source>
</reference>
<dbReference type="GO" id="GO:0036503">
    <property type="term" value="P:ERAD pathway"/>
    <property type="evidence" value="ECO:0007669"/>
    <property type="project" value="UniProtKB-ARBA"/>
</dbReference>
<dbReference type="GO" id="GO:0004571">
    <property type="term" value="F:mannosyl-oligosaccharide 1,2-alpha-mannosidase activity"/>
    <property type="evidence" value="ECO:0007669"/>
    <property type="project" value="InterPro"/>
</dbReference>
<evidence type="ECO:0000256" key="1">
    <source>
        <dbReference type="ARBA" id="ARBA00004240"/>
    </source>
</evidence>
<dbReference type="PANTHER" id="PTHR45679:SF5">
    <property type="entry name" value="ER DEGRADATION-ENHANCING ALPHA-MANNOSIDASE-LIKE PROTEIN 1"/>
    <property type="match status" value="1"/>
</dbReference>
<dbReference type="InterPro" id="IPR012341">
    <property type="entry name" value="6hp_glycosidase-like_sf"/>
</dbReference>
<evidence type="ECO:0000313" key="8">
    <source>
        <dbReference type="EMBL" id="ORX88037.1"/>
    </source>
</evidence>
<dbReference type="InterPro" id="IPR001382">
    <property type="entry name" value="Glyco_hydro_47"/>
</dbReference>
<dbReference type="PANTHER" id="PTHR45679">
    <property type="entry name" value="ER DEGRADATION-ENHANCING ALPHA-MANNOSIDASE-LIKE PROTEIN 2"/>
    <property type="match status" value="1"/>
</dbReference>
<evidence type="ECO:0000256" key="7">
    <source>
        <dbReference type="RuleBase" id="RU361193"/>
    </source>
</evidence>
<proteinExistence type="inferred from homology"/>
<comment type="caution">
    <text evidence="8">The sequence shown here is derived from an EMBL/GenBank/DDBJ whole genome shotgun (WGS) entry which is preliminary data.</text>
</comment>
<keyword evidence="4" id="KW-0325">Glycoprotein</keyword>
<dbReference type="Proteomes" id="UP000193944">
    <property type="component" value="Unassembled WGS sequence"/>
</dbReference>
<dbReference type="Gene3D" id="1.50.10.10">
    <property type="match status" value="1"/>
</dbReference>
<comment type="subcellular location">
    <subcellularLocation>
        <location evidence="1">Endoplasmic reticulum</location>
    </subcellularLocation>
</comment>
<dbReference type="AlphaFoldDB" id="A0A1Y1XQN2"/>
<dbReference type="PRINTS" id="PR00747">
    <property type="entry name" value="GLYHDRLASE47"/>
</dbReference>
<evidence type="ECO:0000256" key="5">
    <source>
        <dbReference type="PIRSR" id="PIRSR601382-1"/>
    </source>
</evidence>
<feature type="active site" evidence="5">
    <location>
        <position position="244"/>
    </location>
</feature>
<keyword evidence="6" id="KW-0106">Calcium</keyword>
<keyword evidence="9" id="KW-1185">Reference proteome</keyword>
<dbReference type="InterPro" id="IPR044674">
    <property type="entry name" value="EDEM1/2/3"/>
</dbReference>
<protein>
    <recommendedName>
        <fullName evidence="7">alpha-1,2-Mannosidase</fullName>
        <ecNumber evidence="7">3.2.1.-</ecNumber>
    </recommendedName>
</protein>
<name>A0A1Y1XQN2_9FUNG</name>
<comment type="cofactor">
    <cofactor evidence="6">
        <name>Ca(2+)</name>
        <dbReference type="ChEBI" id="CHEBI:29108"/>
    </cofactor>
</comment>
<keyword evidence="3" id="KW-0256">Endoplasmic reticulum</keyword>
<comment type="similarity">
    <text evidence="2 7">Belongs to the glycosyl hydrolase 47 family.</text>
</comment>
<dbReference type="STRING" id="1754192.A0A1Y1XQN2"/>
<sequence>MSIKRKNELKEKTKEMIYHAFNGYMKYAFPSDELNPLTCTGKDRTFDDVNNYVMNDVMGNFTLTLIDSLDTLAVIGDKKEFQKAVENVINTVNFDVDLNVQLFEVNIRVLGGLLSAHLFAINDEFGVKLDNYNNELLDLAYDLGKRLLPAFTESKTNIPYTKINLKKGALKDETNNCSAGAGTFILEFGTLSRLTGDMRFEDYARKALFEIWSKRSNLDLLGNTIDADTSNWSYSVTGIGAGVDSAIEYMLKAYILFGDPDYLEMFNKSYKSILNIVKNKDGIYTKVNMHTGNRSGNYMDGLSAFFPGLQVLMGDIDNAIHLHQIFTELWRKYHAIPELYDFNFKRIAVNSYFLRPEFIESTYMLYQATKDPYYLNIGEMILNDIERLCRTKCGYAQLSPLTSYNKENRMESFLISESLKYLYLLFDEDNNINNKYTNALFTTEGHFIILPDSVYNKKDYENSSYLNTNPKNTNITCPNISYNIGKPLLSKNEKMKIFSLLHSYSDENLLSEFFCLK</sequence>
<dbReference type="OrthoDB" id="8118055at2759"/>
<evidence type="ECO:0000313" key="9">
    <source>
        <dbReference type="Proteomes" id="UP000193944"/>
    </source>
</evidence>
<dbReference type="EMBL" id="MCFG01000003">
    <property type="protein sequence ID" value="ORX88037.1"/>
    <property type="molecule type" value="Genomic_DNA"/>
</dbReference>
<feature type="binding site" evidence="6">
    <location>
        <position position="443"/>
    </location>
    <ligand>
        <name>Ca(2+)</name>
        <dbReference type="ChEBI" id="CHEBI:29108"/>
    </ligand>
</feature>
<dbReference type="EC" id="3.2.1.-" evidence="7"/>
<evidence type="ECO:0000256" key="2">
    <source>
        <dbReference type="ARBA" id="ARBA00007658"/>
    </source>
</evidence>
<keyword evidence="7 8" id="KW-0378">Hydrolase</keyword>